<dbReference type="PRINTS" id="PR00344">
    <property type="entry name" value="BCTRLSENSOR"/>
</dbReference>
<feature type="domain" description="Response regulatory" evidence="8">
    <location>
        <begin position="640"/>
        <end position="757"/>
    </location>
</feature>
<dbReference type="InterPro" id="IPR004358">
    <property type="entry name" value="Sig_transdc_His_kin-like_C"/>
</dbReference>
<dbReference type="PROSITE" id="PS50109">
    <property type="entry name" value="HIS_KIN"/>
    <property type="match status" value="1"/>
</dbReference>
<dbReference type="CDD" id="cd17546">
    <property type="entry name" value="REC_hyHK_CKI1_RcsC-like"/>
    <property type="match status" value="1"/>
</dbReference>
<dbReference type="Pfam" id="PF08447">
    <property type="entry name" value="PAS_3"/>
    <property type="match status" value="1"/>
</dbReference>
<comment type="caution">
    <text evidence="10">The sequence shown here is derived from an EMBL/GenBank/DDBJ whole genome shotgun (WGS) entry which is preliminary data.</text>
</comment>
<dbReference type="Gene3D" id="3.30.450.20">
    <property type="entry name" value="PAS domain"/>
    <property type="match status" value="1"/>
</dbReference>
<feature type="modified residue" description="4-aspartylphosphate" evidence="6">
    <location>
        <position position="689"/>
    </location>
</feature>
<dbReference type="InterPro" id="IPR036097">
    <property type="entry name" value="HisK_dim/P_sf"/>
</dbReference>
<dbReference type="InterPro" id="IPR000014">
    <property type="entry name" value="PAS"/>
</dbReference>
<evidence type="ECO:0000259" key="9">
    <source>
        <dbReference type="PROSITE" id="PS50112"/>
    </source>
</evidence>
<dbReference type="InterPro" id="IPR005467">
    <property type="entry name" value="His_kinase_dom"/>
</dbReference>
<evidence type="ECO:0000256" key="1">
    <source>
        <dbReference type="ARBA" id="ARBA00000085"/>
    </source>
</evidence>
<dbReference type="InterPro" id="IPR036890">
    <property type="entry name" value="HATPase_C_sf"/>
</dbReference>
<dbReference type="Gene3D" id="1.10.287.130">
    <property type="match status" value="1"/>
</dbReference>
<evidence type="ECO:0000256" key="6">
    <source>
        <dbReference type="PROSITE-ProRule" id="PRU00169"/>
    </source>
</evidence>
<proteinExistence type="predicted"/>
<dbReference type="SMART" id="SM00448">
    <property type="entry name" value="REC"/>
    <property type="match status" value="1"/>
</dbReference>
<name>A0A927FBD7_9BACT</name>
<evidence type="ECO:0000313" key="11">
    <source>
        <dbReference type="Proteomes" id="UP000622317"/>
    </source>
</evidence>
<feature type="domain" description="PAS" evidence="9">
    <location>
        <begin position="156"/>
        <end position="194"/>
    </location>
</feature>
<dbReference type="SUPFAM" id="SSF52172">
    <property type="entry name" value="CheY-like"/>
    <property type="match status" value="1"/>
</dbReference>
<keyword evidence="3 6" id="KW-0597">Phosphoprotein</keyword>
<evidence type="ECO:0000313" key="10">
    <source>
        <dbReference type="EMBL" id="MBD5781241.1"/>
    </source>
</evidence>
<dbReference type="PROSITE" id="PS50112">
    <property type="entry name" value="PAS"/>
    <property type="match status" value="1"/>
</dbReference>
<dbReference type="EMBL" id="JACYFG010000040">
    <property type="protein sequence ID" value="MBD5781241.1"/>
    <property type="molecule type" value="Genomic_DNA"/>
</dbReference>
<keyword evidence="11" id="KW-1185">Reference proteome</keyword>
<keyword evidence="4" id="KW-0808">Transferase</keyword>
<evidence type="ECO:0000259" key="8">
    <source>
        <dbReference type="PROSITE" id="PS50110"/>
    </source>
</evidence>
<dbReference type="InterPro" id="IPR013655">
    <property type="entry name" value="PAS_fold_3"/>
</dbReference>
<evidence type="ECO:0000256" key="5">
    <source>
        <dbReference type="ARBA" id="ARBA00022777"/>
    </source>
</evidence>
<dbReference type="InterPro" id="IPR003661">
    <property type="entry name" value="HisK_dim/P_dom"/>
</dbReference>
<dbReference type="SMART" id="SM00388">
    <property type="entry name" value="HisKA"/>
    <property type="match status" value="1"/>
</dbReference>
<dbReference type="AlphaFoldDB" id="A0A927FBD7"/>
<dbReference type="Gene3D" id="3.40.50.2300">
    <property type="match status" value="1"/>
</dbReference>
<evidence type="ECO:0000256" key="4">
    <source>
        <dbReference type="ARBA" id="ARBA00022679"/>
    </source>
</evidence>
<comment type="catalytic activity">
    <reaction evidence="1">
        <text>ATP + protein L-histidine = ADP + protein N-phospho-L-histidine.</text>
        <dbReference type="EC" id="2.7.13.3"/>
    </reaction>
</comment>
<dbReference type="PANTHER" id="PTHR43047:SF72">
    <property type="entry name" value="OSMOSENSING HISTIDINE PROTEIN KINASE SLN1"/>
    <property type="match status" value="1"/>
</dbReference>
<dbReference type="SUPFAM" id="SSF55874">
    <property type="entry name" value="ATPase domain of HSP90 chaperone/DNA topoisomerase II/histidine kinase"/>
    <property type="match status" value="1"/>
</dbReference>
<dbReference type="Pfam" id="PF00072">
    <property type="entry name" value="Response_reg"/>
    <property type="match status" value="1"/>
</dbReference>
<dbReference type="SUPFAM" id="SSF55785">
    <property type="entry name" value="PYP-like sensor domain (PAS domain)"/>
    <property type="match status" value="2"/>
</dbReference>
<evidence type="ECO:0000259" key="7">
    <source>
        <dbReference type="PROSITE" id="PS50109"/>
    </source>
</evidence>
<keyword evidence="5" id="KW-0418">Kinase</keyword>
<dbReference type="InterPro" id="IPR003594">
    <property type="entry name" value="HATPase_dom"/>
</dbReference>
<evidence type="ECO:0000256" key="2">
    <source>
        <dbReference type="ARBA" id="ARBA00012438"/>
    </source>
</evidence>
<dbReference type="SUPFAM" id="SSF47384">
    <property type="entry name" value="Homodimeric domain of signal transducing histidine kinase"/>
    <property type="match status" value="1"/>
</dbReference>
<dbReference type="GO" id="GO:0005886">
    <property type="term" value="C:plasma membrane"/>
    <property type="evidence" value="ECO:0007669"/>
    <property type="project" value="TreeGrafter"/>
</dbReference>
<dbReference type="Gene3D" id="3.30.565.10">
    <property type="entry name" value="Histidine kinase-like ATPase, C-terminal domain"/>
    <property type="match status" value="1"/>
</dbReference>
<gene>
    <name evidence="10" type="ORF">IEN85_17205</name>
</gene>
<sequence length="763" mass="85822">MKKPCKGDSDRFRSYFVNTHAQLVNAPTSSSSPEAPPVRWVSLLHPRLEETCQAAFETFVQSGLASSHVDLPLFDGQIWSTLLLERIPASADKEEVIKVTLKSASDKAQPNERSYRQRYKDLMRKMNLLMSSSQQMCWDWDLESDSLSLVGPQECILGYRYSDIPSGSEFWVERVHPADREDAQAALRQAIDGNKDTWDAEYRCKSVDKQYLWIKQFGVVTQRASSGQATHMLGTTQLIEERKQTENEKLQLLERYRAIAESQGDAVVRLGVDHRITYYNSIFARHFLDTQELDLELTLESAIQRYPNLSDFKAITGEDSKLRLRRSFITHSQSKKGQAIRHLWQATTIGNPLSGAQEIQLAGRDVSALKSLEEALVSSNRQNQAKDRFLAMISHDLKTPLNPILGFSEILTRRPNVDPSISEIARSINAAGQQLHEHINSLLEISKMDPEIYDQEFDSLCLNDLRNDFESTFALKAESKGITFLTSLSGPRDESFALDKKLLRNVLNNLIDNAIKFTAEGQVILLLSYQTCTQAGDDAKLHFKVIDEGPGIPSDSLKKVFEPFVRIDSSNSRETEGAGLGLSICQRALSILGGEIEAIPNPSHGMSFSGWIPLRCFQTGQRQQSQQSNDAGFCPPANTRTLIVDDIKSNREVLSEVLSELELPCESCADGHTALELICKNPYDIVFLDIHMPKMNGIETFSRLRSLQSDRPRPYIVAVTADSTPQIKQSCTDCGIEDFITKPISRSKIKRVLGDFQKRQRRA</sequence>
<dbReference type="InterPro" id="IPR035965">
    <property type="entry name" value="PAS-like_dom_sf"/>
</dbReference>
<accession>A0A927FBD7</accession>
<protein>
    <recommendedName>
        <fullName evidence="2">histidine kinase</fullName>
        <ecNumber evidence="2">2.7.13.3</ecNumber>
    </recommendedName>
</protein>
<feature type="domain" description="Histidine kinase" evidence="7">
    <location>
        <begin position="392"/>
        <end position="616"/>
    </location>
</feature>
<dbReference type="CDD" id="cd00082">
    <property type="entry name" value="HisKA"/>
    <property type="match status" value="1"/>
</dbReference>
<dbReference type="InterPro" id="IPR001789">
    <property type="entry name" value="Sig_transdc_resp-reg_receiver"/>
</dbReference>
<dbReference type="Proteomes" id="UP000622317">
    <property type="component" value="Unassembled WGS sequence"/>
</dbReference>
<dbReference type="EC" id="2.7.13.3" evidence="2"/>
<dbReference type="SMART" id="SM00387">
    <property type="entry name" value="HATPase_c"/>
    <property type="match status" value="1"/>
</dbReference>
<dbReference type="RefSeq" id="WP_191618340.1">
    <property type="nucleotide sequence ID" value="NZ_JACYFG010000040.1"/>
</dbReference>
<dbReference type="Pfam" id="PF00512">
    <property type="entry name" value="HisKA"/>
    <property type="match status" value="1"/>
</dbReference>
<reference evidence="10" key="1">
    <citation type="submission" date="2020-09" db="EMBL/GenBank/DDBJ databases">
        <title>Pelagicoccus enzymogenes sp. nov. with an EPS production, isolated from marine sediment.</title>
        <authorList>
            <person name="Feng X."/>
        </authorList>
    </citation>
    <scope>NUCLEOTIDE SEQUENCE</scope>
    <source>
        <strain evidence="10">NFK12</strain>
    </source>
</reference>
<dbReference type="Pfam" id="PF02518">
    <property type="entry name" value="HATPase_c"/>
    <property type="match status" value="1"/>
</dbReference>
<dbReference type="PROSITE" id="PS50110">
    <property type="entry name" value="RESPONSE_REGULATORY"/>
    <property type="match status" value="1"/>
</dbReference>
<evidence type="ECO:0000256" key="3">
    <source>
        <dbReference type="ARBA" id="ARBA00022553"/>
    </source>
</evidence>
<dbReference type="GO" id="GO:0000155">
    <property type="term" value="F:phosphorelay sensor kinase activity"/>
    <property type="evidence" value="ECO:0007669"/>
    <property type="project" value="InterPro"/>
</dbReference>
<dbReference type="InterPro" id="IPR011006">
    <property type="entry name" value="CheY-like_superfamily"/>
</dbReference>
<dbReference type="PANTHER" id="PTHR43047">
    <property type="entry name" value="TWO-COMPONENT HISTIDINE PROTEIN KINASE"/>
    <property type="match status" value="1"/>
</dbReference>
<dbReference type="GO" id="GO:0009927">
    <property type="term" value="F:histidine phosphotransfer kinase activity"/>
    <property type="evidence" value="ECO:0007669"/>
    <property type="project" value="TreeGrafter"/>
</dbReference>
<organism evidence="10 11">
    <name type="scientific">Pelagicoccus enzymogenes</name>
    <dbReference type="NCBI Taxonomy" id="2773457"/>
    <lineage>
        <taxon>Bacteria</taxon>
        <taxon>Pseudomonadati</taxon>
        <taxon>Verrucomicrobiota</taxon>
        <taxon>Opitutia</taxon>
        <taxon>Puniceicoccales</taxon>
        <taxon>Pelagicoccaceae</taxon>
        <taxon>Pelagicoccus</taxon>
    </lineage>
</organism>